<dbReference type="Pfam" id="PF01055">
    <property type="entry name" value="Glyco_hydro_31_2nd"/>
    <property type="match status" value="1"/>
</dbReference>
<dbReference type="GO" id="GO:0005975">
    <property type="term" value="P:carbohydrate metabolic process"/>
    <property type="evidence" value="ECO:0007669"/>
    <property type="project" value="InterPro"/>
</dbReference>
<reference evidence="10 11" key="1">
    <citation type="submission" date="2016-10" db="EMBL/GenBank/DDBJ databases">
        <authorList>
            <person name="de Groot N.N."/>
        </authorList>
    </citation>
    <scope>NUCLEOTIDE SEQUENCE [LARGE SCALE GENOMIC DNA]</scope>
    <source>
        <strain evidence="10 11">AB35.6</strain>
    </source>
</reference>
<dbReference type="SUPFAM" id="SSF51011">
    <property type="entry name" value="Glycosyl hydrolase domain"/>
    <property type="match status" value="1"/>
</dbReference>
<evidence type="ECO:0000256" key="3">
    <source>
        <dbReference type="ARBA" id="ARBA00023295"/>
    </source>
</evidence>
<evidence type="ECO:0000256" key="2">
    <source>
        <dbReference type="ARBA" id="ARBA00022801"/>
    </source>
</evidence>
<keyword evidence="3 4" id="KW-0326">Glycosidase</keyword>
<feature type="chain" id="PRO_5010256479" evidence="5">
    <location>
        <begin position="23"/>
        <end position="823"/>
    </location>
</feature>
<evidence type="ECO:0000259" key="6">
    <source>
        <dbReference type="Pfam" id="PF01055"/>
    </source>
</evidence>
<evidence type="ECO:0000313" key="11">
    <source>
        <dbReference type="Proteomes" id="UP000182409"/>
    </source>
</evidence>
<evidence type="ECO:0000259" key="7">
    <source>
        <dbReference type="Pfam" id="PF13802"/>
    </source>
</evidence>
<evidence type="ECO:0000313" key="10">
    <source>
        <dbReference type="EMBL" id="SEC00003.1"/>
    </source>
</evidence>
<organism evidence="10 11">
    <name type="scientific">Terriglobus roseus</name>
    <dbReference type="NCBI Taxonomy" id="392734"/>
    <lineage>
        <taxon>Bacteria</taxon>
        <taxon>Pseudomonadati</taxon>
        <taxon>Acidobacteriota</taxon>
        <taxon>Terriglobia</taxon>
        <taxon>Terriglobales</taxon>
        <taxon>Acidobacteriaceae</taxon>
        <taxon>Terriglobus</taxon>
    </lineage>
</organism>
<protein>
    <submittedName>
        <fullName evidence="10">Alpha-glucosidase</fullName>
    </submittedName>
</protein>
<dbReference type="PANTHER" id="PTHR22762:SF120">
    <property type="entry name" value="HETEROGLYCAN GLUCOSIDASE 1"/>
    <property type="match status" value="1"/>
</dbReference>
<dbReference type="GO" id="GO:0030246">
    <property type="term" value="F:carbohydrate binding"/>
    <property type="evidence" value="ECO:0007669"/>
    <property type="project" value="InterPro"/>
</dbReference>
<dbReference type="CDD" id="cd14752">
    <property type="entry name" value="GH31_N"/>
    <property type="match status" value="1"/>
</dbReference>
<dbReference type="GO" id="GO:0004553">
    <property type="term" value="F:hydrolase activity, hydrolyzing O-glycosyl compounds"/>
    <property type="evidence" value="ECO:0007669"/>
    <property type="project" value="InterPro"/>
</dbReference>
<dbReference type="InterPro" id="IPR017853">
    <property type="entry name" value="GH"/>
</dbReference>
<dbReference type="PANTHER" id="PTHR22762">
    <property type="entry name" value="ALPHA-GLUCOSIDASE"/>
    <property type="match status" value="1"/>
</dbReference>
<name>A0A1H4NXV6_9BACT</name>
<proteinExistence type="inferred from homology"/>
<dbReference type="PROSITE" id="PS00129">
    <property type="entry name" value="GLYCOSYL_HYDROL_F31_1"/>
    <property type="match status" value="1"/>
</dbReference>
<dbReference type="Pfam" id="PF17137">
    <property type="entry name" value="DUF5110"/>
    <property type="match status" value="1"/>
</dbReference>
<dbReference type="SUPFAM" id="SSF51445">
    <property type="entry name" value="(Trans)glycosidases"/>
    <property type="match status" value="1"/>
</dbReference>
<dbReference type="InterPro" id="IPR048395">
    <property type="entry name" value="Glyco_hydro_31_C"/>
</dbReference>
<dbReference type="Pfam" id="PF21365">
    <property type="entry name" value="Glyco_hydro_31_3rd"/>
    <property type="match status" value="1"/>
</dbReference>
<feature type="domain" description="Glycoside hydrolase family 31 TIM barrel" evidence="6">
    <location>
        <begin position="244"/>
        <end position="576"/>
    </location>
</feature>
<keyword evidence="2 4" id="KW-0378">Hydrolase</keyword>
<comment type="similarity">
    <text evidence="1 4">Belongs to the glycosyl hydrolase 31 family.</text>
</comment>
<dbReference type="InterPro" id="IPR011013">
    <property type="entry name" value="Gal_mutarotase_sf_dom"/>
</dbReference>
<evidence type="ECO:0000256" key="1">
    <source>
        <dbReference type="ARBA" id="ARBA00007806"/>
    </source>
</evidence>
<dbReference type="Proteomes" id="UP000182409">
    <property type="component" value="Unassembled WGS sequence"/>
</dbReference>
<dbReference type="RefSeq" id="WP_074655963.1">
    <property type="nucleotide sequence ID" value="NZ_FNSD01000001.1"/>
</dbReference>
<dbReference type="EMBL" id="FNSD01000001">
    <property type="protein sequence ID" value="SEC00003.1"/>
    <property type="molecule type" value="Genomic_DNA"/>
</dbReference>
<dbReference type="Gene3D" id="2.60.40.1180">
    <property type="entry name" value="Golgi alpha-mannosidase II"/>
    <property type="match status" value="2"/>
</dbReference>
<dbReference type="InterPro" id="IPR030458">
    <property type="entry name" value="Glyco_hydro_31_AS"/>
</dbReference>
<dbReference type="Gene3D" id="3.20.20.80">
    <property type="entry name" value="Glycosidases"/>
    <property type="match status" value="1"/>
</dbReference>
<dbReference type="Gene3D" id="2.60.40.1760">
    <property type="entry name" value="glycosyl hydrolase (family 31)"/>
    <property type="match status" value="1"/>
</dbReference>
<dbReference type="OrthoDB" id="176168at2"/>
<dbReference type="AlphaFoldDB" id="A0A1H4NXV6"/>
<feature type="domain" description="Glycosyl hydrolase family 31 C-terminal" evidence="9">
    <location>
        <begin position="585"/>
        <end position="695"/>
    </location>
</feature>
<keyword evidence="5" id="KW-0732">Signal</keyword>
<feature type="signal peptide" evidence="5">
    <location>
        <begin position="1"/>
        <end position="22"/>
    </location>
</feature>
<dbReference type="InterPro" id="IPR000322">
    <property type="entry name" value="Glyco_hydro_31_TIM"/>
</dbReference>
<dbReference type="InterPro" id="IPR013780">
    <property type="entry name" value="Glyco_hydro_b"/>
</dbReference>
<dbReference type="InterPro" id="IPR025887">
    <property type="entry name" value="Glyco_hydro_31_N_dom"/>
</dbReference>
<evidence type="ECO:0000259" key="9">
    <source>
        <dbReference type="Pfam" id="PF21365"/>
    </source>
</evidence>
<sequence>MLRSNLCCLFVLGLSSVPVALAQQAVRPTASGLTATSDGVTLEVTALQADKLRIREWRSAPPEDASWAVLSASRTSRATVTADSNGFHTSQLSVEVGSDLHLVIRDHEGHILQEDSTPAQWRGDGFHIYKKRGDNEHFFGLGDKPGPLDRAGQEFTMWNTDDFGWQESADPIYKSVPFFMDVKDGRSFGVLFDNTWRTSFDFGRESAQEYNFGSQGGPVDYYFLYGPEPKQVMAAYAWLTGPAPLPPLWSFGFQQSRYTYNPESQLLDVAAHLRKDKIPADALWLDIDFQKDNMPFTVDSVRFPKFPEMVQQLAKDHFHLIVIADTHIADKPNIGYAPYDSGTAGDHFLKNPDGTTYVGKVWPGDSVFPDYTQARTRKWFGTLYKDFVAQGVAGFWDDMNEPAVFRYPSKTMPLDTQHRIDEPGFAKRTTSHNEVHNIYGLLNSQASYEGVLALRPNERPYVMTRASYAGGHRYAVTWTGDNSSTWNHLRMTVPQLANLGMSGFSFAGADVGGFAGSPPPDLLTKWLEIAAFQPIDRDHSAKGTRMHEPWVDGPEQEAIRKHYIEERYRLLPYLYTVAEETSRDGMPMVRPLFMQYPHATADGSPVDLITGGAEFMLGPDMLIAPNPSPEEVAQYELHLPPGAWYDYWTGARAGVGTGGQARDAEVRDALLESKRIMLTPELATLPVYVRGGAILPMQPLVQSTDETPSGPLTLRVYLPTAGGTCNGSVYTDDGHSLNYRNGEYFRMNATCATEADGSISVSLGAVEGRYKPWFKQLRIEVLGSQQTLQQATIDGKATPIQSSNGFVSITTAVNPRGSRISLR</sequence>
<feature type="domain" description="DUF5110" evidence="8">
    <location>
        <begin position="711"/>
        <end position="783"/>
    </location>
</feature>
<dbReference type="CDD" id="cd06604">
    <property type="entry name" value="GH31_glucosidase_II_MalA"/>
    <property type="match status" value="1"/>
</dbReference>
<gene>
    <name evidence="10" type="ORF">SAMN05443244_2393</name>
</gene>
<dbReference type="SUPFAM" id="SSF74650">
    <property type="entry name" value="Galactose mutarotase-like"/>
    <property type="match status" value="1"/>
</dbReference>
<dbReference type="InterPro" id="IPR033403">
    <property type="entry name" value="DUF5110"/>
</dbReference>
<evidence type="ECO:0000256" key="5">
    <source>
        <dbReference type="SAM" id="SignalP"/>
    </source>
</evidence>
<feature type="domain" description="Glycoside hydrolase family 31 N-terminal" evidence="7">
    <location>
        <begin position="41"/>
        <end position="201"/>
    </location>
</feature>
<dbReference type="Pfam" id="PF13802">
    <property type="entry name" value="Gal_mutarotas_2"/>
    <property type="match status" value="1"/>
</dbReference>
<evidence type="ECO:0000256" key="4">
    <source>
        <dbReference type="RuleBase" id="RU361185"/>
    </source>
</evidence>
<evidence type="ECO:0000259" key="8">
    <source>
        <dbReference type="Pfam" id="PF17137"/>
    </source>
</evidence>
<accession>A0A1H4NXV6</accession>